<evidence type="ECO:0000256" key="4">
    <source>
        <dbReference type="ARBA" id="ARBA00022989"/>
    </source>
</evidence>
<organism evidence="8 9">
    <name type="scientific">Candidatus Nitrosocaldus cavascurensis</name>
    <dbReference type="NCBI Taxonomy" id="2058097"/>
    <lineage>
        <taxon>Archaea</taxon>
        <taxon>Nitrososphaerota</taxon>
        <taxon>Nitrososphaeria</taxon>
        <taxon>Candidatus Nitrosocaldales</taxon>
        <taxon>Candidatus Nitrosocaldaceae</taxon>
        <taxon>Candidatus Nitrosocaldus</taxon>
    </lineage>
</organism>
<dbReference type="GO" id="GO:0005886">
    <property type="term" value="C:plasma membrane"/>
    <property type="evidence" value="ECO:0007669"/>
    <property type="project" value="UniProtKB-SubCell"/>
</dbReference>
<feature type="transmembrane region" description="Helical" evidence="6">
    <location>
        <begin position="12"/>
        <end position="34"/>
    </location>
</feature>
<gene>
    <name evidence="8" type="ORF">NCAV_1763</name>
</gene>
<keyword evidence="2" id="KW-1003">Cell membrane</keyword>
<feature type="transmembrane region" description="Helical" evidence="6">
    <location>
        <begin position="83"/>
        <end position="104"/>
    </location>
</feature>
<evidence type="ECO:0000256" key="3">
    <source>
        <dbReference type="ARBA" id="ARBA00022692"/>
    </source>
</evidence>
<dbReference type="Proteomes" id="UP000236248">
    <property type="component" value="Chromosome NCAV"/>
</dbReference>
<evidence type="ECO:0000256" key="6">
    <source>
        <dbReference type="SAM" id="Phobius"/>
    </source>
</evidence>
<evidence type="ECO:0000259" key="7">
    <source>
        <dbReference type="Pfam" id="PF05425"/>
    </source>
</evidence>
<reference evidence="9" key="1">
    <citation type="submission" date="2018-01" db="EMBL/GenBank/DDBJ databases">
        <authorList>
            <person name="Kerou L M."/>
        </authorList>
    </citation>
    <scope>NUCLEOTIDE SEQUENCE [LARGE SCALE GENOMIC DNA]</scope>
    <source>
        <strain evidence="9">SCU2</strain>
    </source>
</reference>
<dbReference type="RefSeq" id="WP_103286513.1">
    <property type="nucleotide sequence ID" value="NZ_LT981265.1"/>
</dbReference>
<dbReference type="AlphaFoldDB" id="A0A2K5ATF1"/>
<evidence type="ECO:0000256" key="2">
    <source>
        <dbReference type="ARBA" id="ARBA00022475"/>
    </source>
</evidence>
<feature type="transmembrane region" description="Helical" evidence="6">
    <location>
        <begin position="54"/>
        <end position="71"/>
    </location>
</feature>
<dbReference type="Pfam" id="PF05425">
    <property type="entry name" value="CopD"/>
    <property type="match status" value="1"/>
</dbReference>
<proteinExistence type="predicted"/>
<evidence type="ECO:0000313" key="8">
    <source>
        <dbReference type="EMBL" id="SPC34926.1"/>
    </source>
</evidence>
<keyword evidence="4 6" id="KW-1133">Transmembrane helix</keyword>
<accession>A0A2K5ATF1</accession>
<feature type="domain" description="Copper resistance protein D" evidence="7">
    <location>
        <begin position="51"/>
        <end position="106"/>
    </location>
</feature>
<dbReference type="InterPro" id="IPR008457">
    <property type="entry name" value="Cu-R_CopD_dom"/>
</dbReference>
<keyword evidence="5 6" id="KW-0472">Membrane</keyword>
<feature type="transmembrane region" description="Helical" evidence="6">
    <location>
        <begin position="131"/>
        <end position="151"/>
    </location>
</feature>
<name>A0A2K5ATF1_9ARCH</name>
<comment type="subcellular location">
    <subcellularLocation>
        <location evidence="1">Cell membrane</location>
        <topology evidence="1">Multi-pass membrane protein</topology>
    </subcellularLocation>
</comment>
<evidence type="ECO:0000256" key="1">
    <source>
        <dbReference type="ARBA" id="ARBA00004651"/>
    </source>
</evidence>
<evidence type="ECO:0000256" key="5">
    <source>
        <dbReference type="ARBA" id="ARBA00023136"/>
    </source>
</evidence>
<dbReference type="KEGG" id="ncv:NCAV_1763"/>
<sequence>MLIHEALITWAHLLAASIWVGGTLFIGMVVAPVLRSNLNDVERFNLTISIGKRFNKVAIPAIAVLLATGVYKAVTGPEFLLSTMYGSILFIKVGVVISMLITWLMHIKISNMNIDVNDSVNLMRKVRKRSILLGNMLATQSVTVLFLAAMLDSF</sequence>
<dbReference type="GO" id="GO:0006825">
    <property type="term" value="P:copper ion transport"/>
    <property type="evidence" value="ECO:0007669"/>
    <property type="project" value="InterPro"/>
</dbReference>
<keyword evidence="9" id="KW-1185">Reference proteome</keyword>
<dbReference type="InterPro" id="IPR032694">
    <property type="entry name" value="CopC/D"/>
</dbReference>
<evidence type="ECO:0000313" key="9">
    <source>
        <dbReference type="Proteomes" id="UP000236248"/>
    </source>
</evidence>
<dbReference type="PANTHER" id="PTHR34820:SF4">
    <property type="entry name" value="INNER MEMBRANE PROTEIN YEBZ"/>
    <property type="match status" value="1"/>
</dbReference>
<protein>
    <submittedName>
        <fullName evidence="8">Copper resistance protein CopD</fullName>
    </submittedName>
</protein>
<dbReference type="EMBL" id="LT981265">
    <property type="protein sequence ID" value="SPC34926.1"/>
    <property type="molecule type" value="Genomic_DNA"/>
</dbReference>
<dbReference type="PANTHER" id="PTHR34820">
    <property type="entry name" value="INNER MEMBRANE PROTEIN YEBZ"/>
    <property type="match status" value="1"/>
</dbReference>
<dbReference type="GeneID" id="41595742"/>
<keyword evidence="3 6" id="KW-0812">Transmembrane</keyword>